<dbReference type="PANTHER" id="PTHR10587:SF133">
    <property type="entry name" value="CHITIN DEACETYLASE 1-RELATED"/>
    <property type="match status" value="1"/>
</dbReference>
<dbReference type="InterPro" id="IPR050248">
    <property type="entry name" value="Polysacc_deacetylase_ArnD"/>
</dbReference>
<accession>A0ABT5BK06</accession>
<feature type="domain" description="NodB homology" evidence="5">
    <location>
        <begin position="51"/>
        <end position="282"/>
    </location>
</feature>
<organism evidence="6 7">
    <name type="scientific">Nannocystis radixulma</name>
    <dbReference type="NCBI Taxonomy" id="2995305"/>
    <lineage>
        <taxon>Bacteria</taxon>
        <taxon>Pseudomonadati</taxon>
        <taxon>Myxococcota</taxon>
        <taxon>Polyangia</taxon>
        <taxon>Nannocystales</taxon>
        <taxon>Nannocystaceae</taxon>
        <taxon>Nannocystis</taxon>
    </lineage>
</organism>
<dbReference type="InterPro" id="IPR011330">
    <property type="entry name" value="Glyco_hydro/deAcase_b/a-brl"/>
</dbReference>
<dbReference type="Proteomes" id="UP001217838">
    <property type="component" value="Unassembled WGS sequence"/>
</dbReference>
<feature type="region of interest" description="Disordered" evidence="3">
    <location>
        <begin position="31"/>
        <end position="50"/>
    </location>
</feature>
<evidence type="ECO:0000256" key="2">
    <source>
        <dbReference type="ARBA" id="ARBA00022801"/>
    </source>
</evidence>
<evidence type="ECO:0000313" key="7">
    <source>
        <dbReference type="Proteomes" id="UP001217838"/>
    </source>
</evidence>
<dbReference type="PROSITE" id="PS51677">
    <property type="entry name" value="NODB"/>
    <property type="match status" value="1"/>
</dbReference>
<sequence length="340" mass="37675">MLSPSTQGHDRRRLRVAVLLTLVIGCTPAAAPATAPAPAPATTPPAATDTPAVAVTFDDLIVGGRDLEPARTEAMTRALLGHLRDGAVPTVGFVNAAKLQDGPAKTERLRILRLWTEAGVELGNHTFSHPSLHATPAADYEADVIRGEPDIRELNASRGLGLRWFRHPYLHTGTSLEVRAEIDRFLAERGYTVAPVTIDNSDWLYNFVYTDAKSRGDGETMRRVGEAFVASMEAALTFHEEATAALFGRPIRHVLLLHANEINAEYFDDVVAIYKRRGYRFITLDEALTDPAYREADRFTGASGVSWLYRWDWTRGRKQVDWRAEPEPPAFVQELFDASQ</sequence>
<dbReference type="EMBL" id="JAQNDN010000024">
    <property type="protein sequence ID" value="MDC0674486.1"/>
    <property type="molecule type" value="Genomic_DNA"/>
</dbReference>
<evidence type="ECO:0000256" key="1">
    <source>
        <dbReference type="ARBA" id="ARBA00022723"/>
    </source>
</evidence>
<comment type="caution">
    <text evidence="6">The sequence shown here is derived from an EMBL/GenBank/DDBJ whole genome shotgun (WGS) entry which is preliminary data.</text>
</comment>
<gene>
    <name evidence="6" type="ORF">POL58_42445</name>
</gene>
<proteinExistence type="predicted"/>
<dbReference type="Gene3D" id="3.20.20.370">
    <property type="entry name" value="Glycoside hydrolase/deacetylase"/>
    <property type="match status" value="1"/>
</dbReference>
<dbReference type="SUPFAM" id="SSF88713">
    <property type="entry name" value="Glycoside hydrolase/deacetylase"/>
    <property type="match status" value="1"/>
</dbReference>
<name>A0ABT5BK06_9BACT</name>
<protein>
    <submittedName>
        <fullName evidence="6">Polysaccharide deacetylase family protein</fullName>
    </submittedName>
</protein>
<feature type="chain" id="PRO_5047294813" evidence="4">
    <location>
        <begin position="32"/>
        <end position="340"/>
    </location>
</feature>
<dbReference type="CDD" id="cd10960">
    <property type="entry name" value="CE4_NodB_like_1"/>
    <property type="match status" value="1"/>
</dbReference>
<keyword evidence="1" id="KW-0479">Metal-binding</keyword>
<feature type="signal peptide" evidence="4">
    <location>
        <begin position="1"/>
        <end position="31"/>
    </location>
</feature>
<evidence type="ECO:0000313" key="6">
    <source>
        <dbReference type="EMBL" id="MDC0674486.1"/>
    </source>
</evidence>
<evidence type="ECO:0000256" key="3">
    <source>
        <dbReference type="SAM" id="MobiDB-lite"/>
    </source>
</evidence>
<evidence type="ECO:0000256" key="4">
    <source>
        <dbReference type="SAM" id="SignalP"/>
    </source>
</evidence>
<dbReference type="Pfam" id="PF01522">
    <property type="entry name" value="Polysacc_deac_1"/>
    <property type="match status" value="1"/>
</dbReference>
<evidence type="ECO:0000259" key="5">
    <source>
        <dbReference type="PROSITE" id="PS51677"/>
    </source>
</evidence>
<keyword evidence="4" id="KW-0732">Signal</keyword>
<keyword evidence="2" id="KW-0378">Hydrolase</keyword>
<reference evidence="6 7" key="1">
    <citation type="submission" date="2022-11" db="EMBL/GenBank/DDBJ databases">
        <title>Minimal conservation of predation-associated metabolite biosynthetic gene clusters underscores biosynthetic potential of Myxococcota including descriptions for ten novel species: Archangium lansinium sp. nov., Myxococcus landrumus sp. nov., Nannocystis bai.</title>
        <authorList>
            <person name="Ahearne A."/>
            <person name="Stevens C."/>
            <person name="Dowd S."/>
        </authorList>
    </citation>
    <scope>NUCLEOTIDE SEQUENCE [LARGE SCALE GENOMIC DNA]</scope>
    <source>
        <strain evidence="6 7">NCELM</strain>
    </source>
</reference>
<dbReference type="RefSeq" id="WP_272008769.1">
    <property type="nucleotide sequence ID" value="NZ_JAQNDN010000024.1"/>
</dbReference>
<dbReference type="PANTHER" id="PTHR10587">
    <property type="entry name" value="GLYCOSYL TRANSFERASE-RELATED"/>
    <property type="match status" value="1"/>
</dbReference>
<keyword evidence="7" id="KW-1185">Reference proteome</keyword>
<dbReference type="InterPro" id="IPR002509">
    <property type="entry name" value="NODB_dom"/>
</dbReference>